<feature type="region of interest" description="Disordered" evidence="1">
    <location>
        <begin position="48"/>
        <end position="81"/>
    </location>
</feature>
<comment type="caution">
    <text evidence="2">The sequence shown here is derived from an EMBL/GenBank/DDBJ whole genome shotgun (WGS) entry which is preliminary data.</text>
</comment>
<organism evidence="2 3">
    <name type="scientific">Pleurodeles waltl</name>
    <name type="common">Iberian ribbed newt</name>
    <dbReference type="NCBI Taxonomy" id="8319"/>
    <lineage>
        <taxon>Eukaryota</taxon>
        <taxon>Metazoa</taxon>
        <taxon>Chordata</taxon>
        <taxon>Craniata</taxon>
        <taxon>Vertebrata</taxon>
        <taxon>Euteleostomi</taxon>
        <taxon>Amphibia</taxon>
        <taxon>Batrachia</taxon>
        <taxon>Caudata</taxon>
        <taxon>Salamandroidea</taxon>
        <taxon>Salamandridae</taxon>
        <taxon>Pleurodelinae</taxon>
        <taxon>Pleurodeles</taxon>
    </lineage>
</organism>
<proteinExistence type="predicted"/>
<name>A0AAV7LIK6_PLEWA</name>
<gene>
    <name evidence="2" type="ORF">NDU88_003347</name>
</gene>
<dbReference type="Proteomes" id="UP001066276">
    <property type="component" value="Chromosome 11"/>
</dbReference>
<protein>
    <submittedName>
        <fullName evidence="2">Uncharacterized protein</fullName>
    </submittedName>
</protein>
<feature type="compositionally biased region" description="Polar residues" evidence="1">
    <location>
        <begin position="57"/>
        <end position="73"/>
    </location>
</feature>
<sequence>MDISKSVCIPSSSLDVQLSRTDDLRNTIAIETQGTLVVEVVSGVPLSEGHSGVAASDESSGSLETGKSATSKENVGVQRRDDISGATAKNSVIRLEEPIGFPGSVVGSVLETVPGSGDQLEHQEIQVLLESIGGLLELRLELDLIQKGSTGSENILESQWIQGLGGVDESDGALEFGQQMESH</sequence>
<accession>A0AAV7LIK6</accession>
<keyword evidence="3" id="KW-1185">Reference proteome</keyword>
<dbReference type="AlphaFoldDB" id="A0AAV7LIK6"/>
<reference evidence="2" key="1">
    <citation type="journal article" date="2022" name="bioRxiv">
        <title>Sequencing and chromosome-scale assembly of the giantPleurodeles waltlgenome.</title>
        <authorList>
            <person name="Brown T."/>
            <person name="Elewa A."/>
            <person name="Iarovenko S."/>
            <person name="Subramanian E."/>
            <person name="Araus A.J."/>
            <person name="Petzold A."/>
            <person name="Susuki M."/>
            <person name="Suzuki K.-i.T."/>
            <person name="Hayashi T."/>
            <person name="Toyoda A."/>
            <person name="Oliveira C."/>
            <person name="Osipova E."/>
            <person name="Leigh N.D."/>
            <person name="Simon A."/>
            <person name="Yun M.H."/>
        </authorList>
    </citation>
    <scope>NUCLEOTIDE SEQUENCE</scope>
    <source>
        <strain evidence="2">20211129_DDA</strain>
        <tissue evidence="2">Liver</tissue>
    </source>
</reference>
<evidence type="ECO:0000313" key="3">
    <source>
        <dbReference type="Proteomes" id="UP001066276"/>
    </source>
</evidence>
<evidence type="ECO:0000313" key="2">
    <source>
        <dbReference type="EMBL" id="KAJ1090212.1"/>
    </source>
</evidence>
<dbReference type="EMBL" id="JANPWB010000015">
    <property type="protein sequence ID" value="KAJ1090212.1"/>
    <property type="molecule type" value="Genomic_DNA"/>
</dbReference>
<evidence type="ECO:0000256" key="1">
    <source>
        <dbReference type="SAM" id="MobiDB-lite"/>
    </source>
</evidence>